<evidence type="ECO:0000313" key="1">
    <source>
        <dbReference type="EMBL" id="MBK7423997.1"/>
    </source>
</evidence>
<dbReference type="SUPFAM" id="SSF50630">
    <property type="entry name" value="Acid proteases"/>
    <property type="match status" value="1"/>
</dbReference>
<protein>
    <submittedName>
        <fullName evidence="1">TIGR02281 family clan AA aspartic protease</fullName>
        <ecNumber evidence="1">3.4.23.-</ecNumber>
    </submittedName>
</protein>
<dbReference type="InterPro" id="IPR034122">
    <property type="entry name" value="Retropepsin-like_bacterial"/>
</dbReference>
<comment type="caution">
    <text evidence="1">The sequence shown here is derived from an EMBL/GenBank/DDBJ whole genome shotgun (WGS) entry which is preliminary data.</text>
</comment>
<dbReference type="CDD" id="cd05483">
    <property type="entry name" value="retropepsin_like_bacteria"/>
    <property type="match status" value="1"/>
</dbReference>
<reference evidence="1" key="1">
    <citation type="submission" date="2020-10" db="EMBL/GenBank/DDBJ databases">
        <title>Connecting structure to function with the recovery of over 1000 high-quality activated sludge metagenome-assembled genomes encoding full-length rRNA genes using long-read sequencing.</title>
        <authorList>
            <person name="Singleton C.M."/>
            <person name="Petriglieri F."/>
            <person name="Kristensen J.M."/>
            <person name="Kirkegaard R.H."/>
            <person name="Michaelsen T.Y."/>
            <person name="Andersen M.H."/>
            <person name="Karst S.M."/>
            <person name="Dueholm M.S."/>
            <person name="Nielsen P.H."/>
            <person name="Albertsen M."/>
        </authorList>
    </citation>
    <scope>NUCLEOTIDE SEQUENCE</scope>
    <source>
        <strain evidence="1">EsbW_18-Q3-R4-48_MAXAC.044</strain>
    </source>
</reference>
<name>A0A9D7F8J7_9RHOO</name>
<dbReference type="AlphaFoldDB" id="A0A9D7F8J7"/>
<dbReference type="Proteomes" id="UP000886602">
    <property type="component" value="Unassembled WGS sequence"/>
</dbReference>
<keyword evidence="1" id="KW-0645">Protease</keyword>
<evidence type="ECO:0000313" key="2">
    <source>
        <dbReference type="Proteomes" id="UP000886602"/>
    </source>
</evidence>
<dbReference type="EC" id="3.4.23.-" evidence="1"/>
<dbReference type="Pfam" id="PF13975">
    <property type="entry name" value="gag-asp_proteas"/>
    <property type="match status" value="1"/>
</dbReference>
<dbReference type="GO" id="GO:0004190">
    <property type="term" value="F:aspartic-type endopeptidase activity"/>
    <property type="evidence" value="ECO:0007669"/>
    <property type="project" value="InterPro"/>
</dbReference>
<organism evidence="1 2">
    <name type="scientific">Candidatus Propionivibrio dominans</name>
    <dbReference type="NCBI Taxonomy" id="2954373"/>
    <lineage>
        <taxon>Bacteria</taxon>
        <taxon>Pseudomonadati</taxon>
        <taxon>Pseudomonadota</taxon>
        <taxon>Betaproteobacteria</taxon>
        <taxon>Rhodocyclales</taxon>
        <taxon>Rhodocyclaceae</taxon>
        <taxon>Propionivibrio</taxon>
    </lineage>
</organism>
<dbReference type="EMBL" id="JADJNC010000021">
    <property type="protein sequence ID" value="MBK7423997.1"/>
    <property type="molecule type" value="Genomic_DNA"/>
</dbReference>
<dbReference type="NCBIfam" id="TIGR02281">
    <property type="entry name" value="clan_AA_DTGA"/>
    <property type="match status" value="1"/>
</dbReference>
<dbReference type="GO" id="GO:0006508">
    <property type="term" value="P:proteolysis"/>
    <property type="evidence" value="ECO:0007669"/>
    <property type="project" value="UniProtKB-KW"/>
</dbReference>
<dbReference type="InterPro" id="IPR011969">
    <property type="entry name" value="Clan_AA_Asp_peptidase_C"/>
</dbReference>
<keyword evidence="1" id="KW-0378">Hydrolase</keyword>
<gene>
    <name evidence="1" type="ORF">IPJ48_13360</name>
</gene>
<accession>A0A9D7F8J7</accession>
<dbReference type="InterPro" id="IPR021109">
    <property type="entry name" value="Peptidase_aspartic_dom_sf"/>
</dbReference>
<proteinExistence type="predicted"/>
<dbReference type="Gene3D" id="2.40.70.10">
    <property type="entry name" value="Acid Proteases"/>
    <property type="match status" value="1"/>
</dbReference>
<dbReference type="InterPro" id="IPR001969">
    <property type="entry name" value="Aspartic_peptidase_AS"/>
</dbReference>
<sequence>MLGRFLIGGTGFRCAVDFTRTLLLCLWLIAPFAHAADVGLAGLFPGKALLTINGGPPRIVSIGVRTDEGVTVLSVEGETATLEIDGKKRVLRVGQNVASQSSGSGPATAVLTADGRGHFVTTGNINGTSIRFLVDTGASMISLGAADARRIGIDASKGQVGYTQTANGVTQVTLVKLNAVRVGEIVLNNVDATVHQHDLPIALLGMSFLNRMEIQQNGETMTLKKRY</sequence>
<dbReference type="PROSITE" id="PS00141">
    <property type="entry name" value="ASP_PROTEASE"/>
    <property type="match status" value="1"/>
</dbReference>